<evidence type="ECO:0000256" key="3">
    <source>
        <dbReference type="ARBA" id="ARBA00022737"/>
    </source>
</evidence>
<evidence type="ECO:0000313" key="10">
    <source>
        <dbReference type="EMBL" id="CAG5121158.1"/>
    </source>
</evidence>
<dbReference type="InterPro" id="IPR007588">
    <property type="entry name" value="Znf_FLYWCH"/>
</dbReference>
<evidence type="ECO:0000256" key="7">
    <source>
        <dbReference type="PROSITE-ProRule" id="PRU00042"/>
    </source>
</evidence>
<keyword evidence="4 7" id="KW-0863">Zinc-finger</keyword>
<dbReference type="Gene3D" id="3.30.160.60">
    <property type="entry name" value="Classic Zinc Finger"/>
    <property type="match status" value="3"/>
</dbReference>
<dbReference type="OrthoDB" id="1405595at2759"/>
<evidence type="ECO:0000256" key="6">
    <source>
        <dbReference type="ARBA" id="ARBA00023242"/>
    </source>
</evidence>
<dbReference type="GO" id="GO:0000978">
    <property type="term" value="F:RNA polymerase II cis-regulatory region sequence-specific DNA binding"/>
    <property type="evidence" value="ECO:0007669"/>
    <property type="project" value="TreeGrafter"/>
</dbReference>
<keyword evidence="11" id="KW-1185">Reference proteome</keyword>
<feature type="domain" description="C2H2-type" evidence="9">
    <location>
        <begin position="403"/>
        <end position="431"/>
    </location>
</feature>
<reference evidence="10" key="1">
    <citation type="submission" date="2021-04" db="EMBL/GenBank/DDBJ databases">
        <authorList>
            <consortium name="Molecular Ecology Group"/>
        </authorList>
    </citation>
    <scope>NUCLEOTIDE SEQUENCE</scope>
</reference>
<evidence type="ECO:0000256" key="5">
    <source>
        <dbReference type="ARBA" id="ARBA00022833"/>
    </source>
</evidence>
<dbReference type="PROSITE" id="PS50157">
    <property type="entry name" value="ZINC_FINGER_C2H2_2"/>
    <property type="match status" value="4"/>
</dbReference>
<dbReference type="SUPFAM" id="SSF57667">
    <property type="entry name" value="beta-beta-alpha zinc fingers"/>
    <property type="match status" value="2"/>
</dbReference>
<evidence type="ECO:0000256" key="1">
    <source>
        <dbReference type="ARBA" id="ARBA00004123"/>
    </source>
</evidence>
<dbReference type="EMBL" id="CAJHNH020001028">
    <property type="protein sequence ID" value="CAG5121158.1"/>
    <property type="molecule type" value="Genomic_DNA"/>
</dbReference>
<dbReference type="GO" id="GO:0000981">
    <property type="term" value="F:DNA-binding transcription factor activity, RNA polymerase II-specific"/>
    <property type="evidence" value="ECO:0007669"/>
    <property type="project" value="TreeGrafter"/>
</dbReference>
<evidence type="ECO:0000313" key="11">
    <source>
        <dbReference type="Proteomes" id="UP000678393"/>
    </source>
</evidence>
<keyword evidence="2" id="KW-0479">Metal-binding</keyword>
<name>A0A8S3YY62_9EUPU</name>
<dbReference type="Pfam" id="PF00096">
    <property type="entry name" value="zf-C2H2"/>
    <property type="match status" value="1"/>
</dbReference>
<evidence type="ECO:0000256" key="8">
    <source>
        <dbReference type="SAM" id="MobiDB-lite"/>
    </source>
</evidence>
<dbReference type="InterPro" id="IPR050527">
    <property type="entry name" value="Snail/Krueppel_Znf"/>
</dbReference>
<dbReference type="Proteomes" id="UP000678393">
    <property type="component" value="Unassembled WGS sequence"/>
</dbReference>
<comment type="subcellular location">
    <subcellularLocation>
        <location evidence="1">Nucleus</location>
    </subcellularLocation>
</comment>
<evidence type="ECO:0000259" key="9">
    <source>
        <dbReference type="PROSITE" id="PS50157"/>
    </source>
</evidence>
<feature type="region of interest" description="Disordered" evidence="8">
    <location>
        <begin position="220"/>
        <end position="240"/>
    </location>
</feature>
<dbReference type="InterPro" id="IPR036236">
    <property type="entry name" value="Znf_C2H2_sf"/>
</dbReference>
<accession>A0A8S3YY62</accession>
<dbReference type="PANTHER" id="PTHR24388:SF54">
    <property type="entry name" value="PROTEIN ESCARGOT"/>
    <property type="match status" value="1"/>
</dbReference>
<dbReference type="AlphaFoldDB" id="A0A8S3YY62"/>
<dbReference type="PROSITE" id="PS00028">
    <property type="entry name" value="ZINC_FINGER_C2H2_1"/>
    <property type="match status" value="4"/>
</dbReference>
<gene>
    <name evidence="10" type="ORF">CUNI_LOCUS6716</name>
</gene>
<feature type="domain" description="C2H2-type" evidence="9">
    <location>
        <begin position="441"/>
        <end position="468"/>
    </location>
</feature>
<feature type="domain" description="C2H2-type" evidence="9">
    <location>
        <begin position="345"/>
        <end position="373"/>
    </location>
</feature>
<keyword evidence="6" id="KW-0539">Nucleus</keyword>
<dbReference type="PANTHER" id="PTHR24388">
    <property type="entry name" value="ZINC FINGER PROTEIN"/>
    <property type="match status" value="1"/>
</dbReference>
<dbReference type="GO" id="GO:0005634">
    <property type="term" value="C:nucleus"/>
    <property type="evidence" value="ECO:0007669"/>
    <property type="project" value="UniProtKB-SubCell"/>
</dbReference>
<organism evidence="10 11">
    <name type="scientific">Candidula unifasciata</name>
    <dbReference type="NCBI Taxonomy" id="100452"/>
    <lineage>
        <taxon>Eukaryota</taxon>
        <taxon>Metazoa</taxon>
        <taxon>Spiralia</taxon>
        <taxon>Lophotrochozoa</taxon>
        <taxon>Mollusca</taxon>
        <taxon>Gastropoda</taxon>
        <taxon>Heterobranchia</taxon>
        <taxon>Euthyneura</taxon>
        <taxon>Panpulmonata</taxon>
        <taxon>Eupulmonata</taxon>
        <taxon>Stylommatophora</taxon>
        <taxon>Helicina</taxon>
        <taxon>Helicoidea</taxon>
        <taxon>Geomitridae</taxon>
        <taxon>Candidula</taxon>
    </lineage>
</organism>
<proteinExistence type="predicted"/>
<keyword evidence="3" id="KW-0677">Repeat</keyword>
<dbReference type="Gene3D" id="2.20.25.240">
    <property type="match status" value="1"/>
</dbReference>
<dbReference type="SMART" id="SM00355">
    <property type="entry name" value="ZnF_C2H2"/>
    <property type="match status" value="6"/>
</dbReference>
<keyword evidence="5" id="KW-0862">Zinc</keyword>
<evidence type="ECO:0000256" key="2">
    <source>
        <dbReference type="ARBA" id="ARBA00022723"/>
    </source>
</evidence>
<comment type="caution">
    <text evidence="10">The sequence shown here is derived from an EMBL/GenBank/DDBJ whole genome shotgun (WGS) entry which is preliminary data.</text>
</comment>
<dbReference type="GO" id="GO:0008270">
    <property type="term" value="F:zinc ion binding"/>
    <property type="evidence" value="ECO:0007669"/>
    <property type="project" value="UniProtKB-KW"/>
</dbReference>
<feature type="domain" description="C2H2-type" evidence="9">
    <location>
        <begin position="375"/>
        <end position="403"/>
    </location>
</feature>
<evidence type="ECO:0000256" key="4">
    <source>
        <dbReference type="ARBA" id="ARBA00022771"/>
    </source>
</evidence>
<sequence>MNSSGNIDHISKAEDIEWQIDSEWISLSASTPPSVFPVTNKKKKQSKQKCSDAEVSKITSFSFIPTSRGGRHLVVDSQTFRLSQHKAAGFSYWICSIPSCAAWCMLDAQEKRMIQSYRDHNHEVGISQKEFKDFITALKNAVKENPHMKPKVIYDIEVEKIRQQLKDNNLGNRTNGVKDFLPSFEAVHAAMLNTRNAVLSAVSLSVTGDETSVTEVRYSSPHKFTRSKDGKTNKKQRSTHSLISRSFDIDNMEEKSHNKPDKDANLSDFEEWLDDDVTPNIPVVVVSASKQEVKPVFKKTSPKETHDFKLEFAGNEENNLWDGDPHLEGISRRKYRKRPASASIFTCPHCPYKSNRHFNVQRHERLAHSTKKPEFSCKECGTSYSLEYRLKLHVKAVHQGEGHHCHICARSFETMTGLKSHVVTKHKHDDPKVHHEPPPELTCKLCGRVFSTKSHLQKHTSTHVMIQPYRCCVCNKAFMEELEWLSHQSNCTDSFTVQCCLCSAYVSTAHELMAHMDVVHGRAEYSCHCGKIFPWKKSLLTHQQKCSLFLAERSI</sequence>
<protein>
    <recommendedName>
        <fullName evidence="9">C2H2-type domain-containing protein</fullName>
    </recommendedName>
</protein>
<dbReference type="InterPro" id="IPR013087">
    <property type="entry name" value="Znf_C2H2_type"/>
</dbReference>
<dbReference type="Pfam" id="PF04500">
    <property type="entry name" value="FLYWCH"/>
    <property type="match status" value="1"/>
</dbReference>